<evidence type="ECO:0000313" key="2">
    <source>
        <dbReference type="EMBL" id="TCU20458.1"/>
    </source>
</evidence>
<feature type="region of interest" description="Disordered" evidence="1">
    <location>
        <begin position="155"/>
        <end position="230"/>
    </location>
</feature>
<feature type="compositionally biased region" description="Basic and acidic residues" evidence="1">
    <location>
        <begin position="208"/>
        <end position="221"/>
    </location>
</feature>
<dbReference type="EMBL" id="SMBH01000001">
    <property type="protein sequence ID" value="TCU20458.1"/>
    <property type="molecule type" value="Genomic_DNA"/>
</dbReference>
<dbReference type="AlphaFoldDB" id="A0A4R3QFH8"/>
<reference evidence="2 3" key="1">
    <citation type="submission" date="2019-03" db="EMBL/GenBank/DDBJ databases">
        <title>Genomic Encyclopedia of Type Strains, Phase IV (KMG-V): Genome sequencing to study the core and pangenomes of soil and plant-associated prokaryotes.</title>
        <authorList>
            <person name="Whitman W."/>
        </authorList>
    </citation>
    <scope>NUCLEOTIDE SEQUENCE [LARGE SCALE GENOMIC DNA]</scope>
    <source>
        <strain evidence="2 3">Hc14</strain>
    </source>
</reference>
<accession>A0A4R3QFH8</accession>
<feature type="compositionally biased region" description="Basic and acidic residues" evidence="1">
    <location>
        <begin position="100"/>
        <end position="121"/>
    </location>
</feature>
<gene>
    <name evidence="2" type="ORF">EV132_101525</name>
</gene>
<evidence type="ECO:0000256" key="1">
    <source>
        <dbReference type="SAM" id="MobiDB-lite"/>
    </source>
</evidence>
<feature type="region of interest" description="Disordered" evidence="1">
    <location>
        <begin position="1"/>
        <end position="133"/>
    </location>
</feature>
<organism evidence="2 3">
    <name type="scientific">Rhizobium sullae</name>
    <name type="common">Rhizobium hedysari</name>
    <dbReference type="NCBI Taxonomy" id="50338"/>
    <lineage>
        <taxon>Bacteria</taxon>
        <taxon>Pseudomonadati</taxon>
        <taxon>Pseudomonadota</taxon>
        <taxon>Alphaproteobacteria</taxon>
        <taxon>Hyphomicrobiales</taxon>
        <taxon>Rhizobiaceae</taxon>
        <taxon>Rhizobium/Agrobacterium group</taxon>
        <taxon>Rhizobium</taxon>
    </lineage>
</organism>
<sequence length="230" mass="25266">MLPGRCLPDRALQSPEGKGLRRECDQEGNGTLKAVFQPMSGPEERLRLSHGCPTGKSGTKIQPPGPGRQRDDCPQSIHPYQGDKHDRRAAKGSVVQVACVKERNDHDRPEVVDDGKGRQEDLESLANEPTELPVACQSVASTKWPFDCEIRLDAPRASRRLSARTAGPSVADRSDRPPLPCAEAPRPSPRARGSCHRPQPRAQSSEQEYLKRLEVAGDRKSPTTPADLQY</sequence>
<protein>
    <submittedName>
        <fullName evidence="2">Uncharacterized protein</fullName>
    </submittedName>
</protein>
<proteinExistence type="predicted"/>
<comment type="caution">
    <text evidence="2">The sequence shown here is derived from an EMBL/GenBank/DDBJ whole genome shotgun (WGS) entry which is preliminary data.</text>
</comment>
<dbReference type="Proteomes" id="UP000294576">
    <property type="component" value="Unassembled WGS sequence"/>
</dbReference>
<evidence type="ECO:0000313" key="3">
    <source>
        <dbReference type="Proteomes" id="UP000294576"/>
    </source>
</evidence>
<name>A0A4R3QFH8_RHISU</name>